<dbReference type="Pfam" id="PF09148">
    <property type="entry name" value="DUF1934"/>
    <property type="match status" value="1"/>
</dbReference>
<protein>
    <recommendedName>
        <fullName evidence="3">DUF1934 domain-containing protein</fullName>
    </recommendedName>
</protein>
<evidence type="ECO:0008006" key="3">
    <source>
        <dbReference type="Google" id="ProtNLM"/>
    </source>
</evidence>
<gene>
    <name evidence="1" type="ORF">JIR001_31480</name>
</gene>
<dbReference type="SUPFAM" id="SSF50814">
    <property type="entry name" value="Lipocalins"/>
    <property type="match status" value="1"/>
</dbReference>
<dbReference type="InterPro" id="IPR015231">
    <property type="entry name" value="DUF1934"/>
</dbReference>
<sequence length="142" mass="16604">MIPVHLHIRSTIQSKDEWDDAIEQNEVGEFEVRDGQWVLRYWENKGTAEEVRTVVKAGENEVTVIRQGAITYRQTYRPGHETGSLIHTPAGESEMRVRTLDYRRDKRDNGGVILFSFRLHMGEEEMGQYQLQIEWTEGTERP</sequence>
<dbReference type="RefSeq" id="WP_212773587.1">
    <property type="nucleotide sequence ID" value="NZ_AP024601.1"/>
</dbReference>
<dbReference type="Gene3D" id="2.40.128.20">
    <property type="match status" value="1"/>
</dbReference>
<dbReference type="KEGG" id="pabs:JIR001_31480"/>
<reference evidence="1" key="2">
    <citation type="journal article" date="2021" name="Microbiol. Resour. Announc.">
        <title>Complete Genome Sequence of Polycladomyces abyssicola JIR-001T, Isolated from Hemipelagic Sediment in Deep Seawater.</title>
        <authorList>
            <person name="Tsubouchi T."/>
            <person name="Kaneko Y."/>
        </authorList>
    </citation>
    <scope>NUCLEOTIDE SEQUENCE</scope>
    <source>
        <strain evidence="1">JIR-001</strain>
    </source>
</reference>
<reference evidence="1" key="1">
    <citation type="journal article" date="2013" name="Int. J. Syst. Evol. Microbiol.">
        <title>Polycladomyces abyssicola gen. nov., sp. nov., a thermophilic filamentous bacterium isolated from hemipelagic sediment.</title>
        <authorList>
            <person name="Tsubouchi T."/>
            <person name="Shimane Y."/>
            <person name="Mori K."/>
            <person name="Usui K."/>
            <person name="Hiraki T."/>
            <person name="Tame A."/>
            <person name="Uematsu K."/>
            <person name="Maruyama T."/>
            <person name="Hatada Y."/>
        </authorList>
    </citation>
    <scope>NUCLEOTIDE SEQUENCE</scope>
    <source>
        <strain evidence="1">JIR-001</strain>
    </source>
</reference>
<dbReference type="AlphaFoldDB" id="A0A8D5UKH9"/>
<accession>A0A8D5UKH9</accession>
<evidence type="ECO:0000313" key="2">
    <source>
        <dbReference type="Proteomes" id="UP000677436"/>
    </source>
</evidence>
<keyword evidence="2" id="KW-1185">Reference proteome</keyword>
<dbReference type="Proteomes" id="UP000677436">
    <property type="component" value="Chromosome"/>
</dbReference>
<proteinExistence type="predicted"/>
<evidence type="ECO:0000313" key="1">
    <source>
        <dbReference type="EMBL" id="BCU83365.1"/>
    </source>
</evidence>
<name>A0A8D5UKH9_9BACL</name>
<dbReference type="InterPro" id="IPR012674">
    <property type="entry name" value="Calycin"/>
</dbReference>
<organism evidence="1 2">
    <name type="scientific">Polycladomyces abyssicola</name>
    <dbReference type="NCBI Taxonomy" id="1125966"/>
    <lineage>
        <taxon>Bacteria</taxon>
        <taxon>Bacillati</taxon>
        <taxon>Bacillota</taxon>
        <taxon>Bacilli</taxon>
        <taxon>Bacillales</taxon>
        <taxon>Thermoactinomycetaceae</taxon>
        <taxon>Polycladomyces</taxon>
    </lineage>
</organism>
<dbReference type="EMBL" id="AP024601">
    <property type="protein sequence ID" value="BCU83365.1"/>
    <property type="molecule type" value="Genomic_DNA"/>
</dbReference>